<dbReference type="OrthoDB" id="381190at2759"/>
<accession>A0A367JT26</accession>
<dbReference type="STRING" id="4846.A0A367JT26"/>
<sequence length="750" mass="85505">MLISTGLLCALWQHKVNDVFDSCFDLFKTYGASLNYMVEELELEFIVDLLDFWPELSLQTKESIHLFVKHALTALYDNQVGITATFKLIMAGFLHAAGVEKDNELKSALLNLVTYYCQLFGSADMVDLILKHVQIRASKDLLIALNPFAITQVHKINDPSSTFVQSLIMASPHTGSFRPVHYEIAMRHLGMASQLIGSDEQNKQTYDQVPSEWARRLIHYCDTFGNLKNVSAYSELNQAFERMLQSLLLNENTNQNLDHVRHLLLLLDRLELQISNATDGCATNALPAVPRSSLIFFRTNKKTCHDYFLRIRPNMIAGAKLISNDHMLIYHTQQAKMESHIPHTEEIIPWFKELNKYMCDLAWYKRLIRKASQNMAEFNERWSFEGFIGPIEKKDEDTKTSTTWFQVAAMFASGRDEAAIKSLNALKSVIKTDDFGILKMLEKHAVHFYTCLEDYDALQRMLDAGSTVIDDFICNSLRSFNEDSLTSAQFISATELQHFIQVAPLESCLELARLYKFRDSMNINFDMNSHLTERILQTLKEGIYTNISSLIELQLLETDAHSLVASAKDWLNMSSGYTYHHLPPDTKHWARLSIDFERLHHKNDQLDISHCLGFVQLHSAKVARRQGNIALAETLIKKAVVHADTKYLALYEQTKVSFLQSDYTGAMKTASDVLLYLTSVQGYDELKSKTYLKVARYLKNCPETEVDGLLQQLDPSLVKMEANDLQSSVEVSIDDALQKSIENNTVDGRP</sequence>
<dbReference type="GO" id="GO:0004674">
    <property type="term" value="F:protein serine/threonine kinase activity"/>
    <property type="evidence" value="ECO:0007669"/>
    <property type="project" value="InterPro"/>
</dbReference>
<keyword evidence="2" id="KW-1185">Reference proteome</keyword>
<dbReference type="Proteomes" id="UP000253551">
    <property type="component" value="Unassembled WGS sequence"/>
</dbReference>
<evidence type="ECO:0000313" key="2">
    <source>
        <dbReference type="Proteomes" id="UP000253551"/>
    </source>
</evidence>
<dbReference type="InterPro" id="IPR031559">
    <property type="entry name" value="SMG1"/>
</dbReference>
<dbReference type="AlphaFoldDB" id="A0A367JT26"/>
<dbReference type="EMBL" id="PJQM01002739">
    <property type="protein sequence ID" value="RCH93122.1"/>
    <property type="molecule type" value="Genomic_DNA"/>
</dbReference>
<dbReference type="Pfam" id="PF15785">
    <property type="entry name" value="SMG1"/>
    <property type="match status" value="1"/>
</dbReference>
<protein>
    <submittedName>
        <fullName evidence="1">Uncharacterized protein</fullName>
    </submittedName>
</protein>
<feature type="non-terminal residue" evidence="1">
    <location>
        <position position="750"/>
    </location>
</feature>
<gene>
    <name evidence="1" type="ORF">CU098_006778</name>
</gene>
<reference evidence="1 2" key="1">
    <citation type="journal article" date="2018" name="G3 (Bethesda)">
        <title>Phylogenetic and Phylogenomic Definition of Rhizopus Species.</title>
        <authorList>
            <person name="Gryganskyi A.P."/>
            <person name="Golan J."/>
            <person name="Dolatabadi S."/>
            <person name="Mondo S."/>
            <person name="Robb S."/>
            <person name="Idnurm A."/>
            <person name="Muszewska A."/>
            <person name="Steczkiewicz K."/>
            <person name="Masonjones S."/>
            <person name="Liao H.L."/>
            <person name="Gajdeczka M.T."/>
            <person name="Anike F."/>
            <person name="Vuek A."/>
            <person name="Anishchenko I.M."/>
            <person name="Voigt K."/>
            <person name="de Hoog G.S."/>
            <person name="Smith M.E."/>
            <person name="Heitman J."/>
            <person name="Vilgalys R."/>
            <person name="Stajich J.E."/>
        </authorList>
    </citation>
    <scope>NUCLEOTIDE SEQUENCE [LARGE SCALE GENOMIC DNA]</scope>
    <source>
        <strain evidence="1 2">LSU 92-RS-03</strain>
    </source>
</reference>
<evidence type="ECO:0000313" key="1">
    <source>
        <dbReference type="EMBL" id="RCH93122.1"/>
    </source>
</evidence>
<dbReference type="GO" id="GO:0000184">
    <property type="term" value="P:nuclear-transcribed mRNA catabolic process, nonsense-mediated decay"/>
    <property type="evidence" value="ECO:0007669"/>
    <property type="project" value="InterPro"/>
</dbReference>
<name>A0A367JT26_RHIST</name>
<organism evidence="1 2">
    <name type="scientific">Rhizopus stolonifer</name>
    <name type="common">Rhizopus nigricans</name>
    <dbReference type="NCBI Taxonomy" id="4846"/>
    <lineage>
        <taxon>Eukaryota</taxon>
        <taxon>Fungi</taxon>
        <taxon>Fungi incertae sedis</taxon>
        <taxon>Mucoromycota</taxon>
        <taxon>Mucoromycotina</taxon>
        <taxon>Mucoromycetes</taxon>
        <taxon>Mucorales</taxon>
        <taxon>Mucorineae</taxon>
        <taxon>Rhizopodaceae</taxon>
        <taxon>Rhizopus</taxon>
    </lineage>
</organism>
<proteinExistence type="predicted"/>
<comment type="caution">
    <text evidence="1">The sequence shown here is derived from an EMBL/GenBank/DDBJ whole genome shotgun (WGS) entry which is preliminary data.</text>
</comment>